<gene>
    <name evidence="1" type="ORF">MHUMG1_09998</name>
</gene>
<keyword evidence="2" id="KW-1185">Reference proteome</keyword>
<proteinExistence type="predicted"/>
<protein>
    <submittedName>
        <fullName evidence="1">Uncharacterized protein</fullName>
    </submittedName>
</protein>
<dbReference type="Proteomes" id="UP000764110">
    <property type="component" value="Unassembled WGS sequence"/>
</dbReference>
<dbReference type="AlphaFoldDB" id="A0A9P8M222"/>
<evidence type="ECO:0000313" key="2">
    <source>
        <dbReference type="Proteomes" id="UP000764110"/>
    </source>
</evidence>
<name>A0A9P8M222_9HYPO</name>
<organism evidence="1 2">
    <name type="scientific">Metarhizium humberi</name>
    <dbReference type="NCBI Taxonomy" id="2596975"/>
    <lineage>
        <taxon>Eukaryota</taxon>
        <taxon>Fungi</taxon>
        <taxon>Dikarya</taxon>
        <taxon>Ascomycota</taxon>
        <taxon>Pezizomycotina</taxon>
        <taxon>Sordariomycetes</taxon>
        <taxon>Hypocreomycetidae</taxon>
        <taxon>Hypocreales</taxon>
        <taxon>Clavicipitaceae</taxon>
        <taxon>Metarhizium</taxon>
    </lineage>
</organism>
<dbReference type="EMBL" id="JACEFI010000034">
    <property type="protein sequence ID" value="KAH0592252.1"/>
    <property type="molecule type" value="Genomic_DNA"/>
</dbReference>
<accession>A0A9P8M222</accession>
<evidence type="ECO:0000313" key="1">
    <source>
        <dbReference type="EMBL" id="KAH0592252.1"/>
    </source>
</evidence>
<comment type="caution">
    <text evidence="1">The sequence shown here is derived from an EMBL/GenBank/DDBJ whole genome shotgun (WGS) entry which is preliminary data.</text>
</comment>
<reference evidence="1 2" key="1">
    <citation type="submission" date="2020-07" db="EMBL/GenBank/DDBJ databases">
        <title>Metarhizium humberi genome.</title>
        <authorList>
            <person name="Lysoe E."/>
        </authorList>
    </citation>
    <scope>NUCLEOTIDE SEQUENCE [LARGE SCALE GENOMIC DNA]</scope>
    <source>
        <strain evidence="1 2">ESALQ1638</strain>
    </source>
</reference>
<sequence>MLRCETVVVNVYSIHVVGWWRRRGRLDPTPPTFVASPTHLAGQLQPIKSSKPATGWGHGAIRLSSACYFEKPFGRTAMSLEPRHLQTTSWSTVAVATGAVKCRGV</sequence>